<dbReference type="Proteomes" id="UP000005947">
    <property type="component" value="Unassembled WGS sequence"/>
</dbReference>
<proteinExistence type="predicted"/>
<dbReference type="GO" id="GO:0006355">
    <property type="term" value="P:regulation of DNA-templated transcription"/>
    <property type="evidence" value="ECO:0007669"/>
    <property type="project" value="InterPro"/>
</dbReference>
<gene>
    <name evidence="2" type="ORF">HMPREF0091_11183</name>
</gene>
<sequence length="67" mass="7990">MAIRKQYPLRIHPDIWNALEIWSRDEMRSVNGQIEWILCDSLKRAKRWPPHSRELDNSQITDEGTST</sequence>
<feature type="compositionally biased region" description="Polar residues" evidence="1">
    <location>
        <begin position="57"/>
        <end position="67"/>
    </location>
</feature>
<dbReference type="eggNOG" id="COG4877">
    <property type="taxonomic scope" value="Bacteria"/>
</dbReference>
<name>F1T6U7_9ACTN</name>
<dbReference type="InterPro" id="IPR013321">
    <property type="entry name" value="Arc_rbn_hlx_hlx"/>
</dbReference>
<dbReference type="OrthoDB" id="9812601at2"/>
<evidence type="ECO:0000313" key="3">
    <source>
        <dbReference type="Proteomes" id="UP000005947"/>
    </source>
</evidence>
<protein>
    <recommendedName>
        <fullName evidence="4">Arc-like DNA binding domain-containing protein</fullName>
    </recommendedName>
</protein>
<dbReference type="GeneID" id="93210003"/>
<feature type="region of interest" description="Disordered" evidence="1">
    <location>
        <begin position="47"/>
        <end position="67"/>
    </location>
</feature>
<organism evidence="2 3">
    <name type="scientific">Fannyhessea vaginae DSM 15829</name>
    <dbReference type="NCBI Taxonomy" id="525256"/>
    <lineage>
        <taxon>Bacteria</taxon>
        <taxon>Bacillati</taxon>
        <taxon>Actinomycetota</taxon>
        <taxon>Coriobacteriia</taxon>
        <taxon>Coriobacteriales</taxon>
        <taxon>Atopobiaceae</taxon>
        <taxon>Fannyhessea</taxon>
    </lineage>
</organism>
<dbReference type="InterPro" id="IPR010985">
    <property type="entry name" value="Ribbon_hlx_hlx"/>
</dbReference>
<accession>F1T6U7</accession>
<dbReference type="RefSeq" id="WP_006303393.1">
    <property type="nucleotide sequence ID" value="NZ_ACGK02000005.1"/>
</dbReference>
<evidence type="ECO:0000313" key="2">
    <source>
        <dbReference type="EMBL" id="EGF22676.1"/>
    </source>
</evidence>
<reference evidence="2 3" key="1">
    <citation type="submission" date="2011-02" db="EMBL/GenBank/DDBJ databases">
        <authorList>
            <person name="Muzny D."/>
            <person name="Qin X."/>
            <person name="Buhay C."/>
            <person name="Dugan-Rocha S."/>
            <person name="Ding Y."/>
            <person name="Chen G."/>
            <person name="Hawes A."/>
            <person name="Holder M."/>
            <person name="Jhangiani S."/>
            <person name="Johnson A."/>
            <person name="Khan Z."/>
            <person name="Li Z."/>
            <person name="Liu W."/>
            <person name="Liu X."/>
            <person name="Perez L."/>
            <person name="Shen H."/>
            <person name="Wang Q."/>
            <person name="Watt J."/>
            <person name="Xi L."/>
            <person name="Xin Y."/>
            <person name="Zhou J."/>
            <person name="Deng J."/>
            <person name="Jiang H."/>
            <person name="Liu Y."/>
            <person name="Qu J."/>
            <person name="Song X.-Z."/>
            <person name="Zhang L."/>
            <person name="Villasana D."/>
            <person name="Johnson A."/>
            <person name="Liu J."/>
            <person name="Liyanage D."/>
            <person name="Lorensuhewa L."/>
            <person name="Robinson T."/>
            <person name="Song A."/>
            <person name="Song B.-B."/>
            <person name="Dinh H."/>
            <person name="Thornton R."/>
            <person name="Coyle M."/>
            <person name="Francisco L."/>
            <person name="Jackson L."/>
            <person name="Javaid M."/>
            <person name="Korchina V."/>
            <person name="Kovar C."/>
            <person name="Mata R."/>
            <person name="Mathew T."/>
            <person name="Ngo R."/>
            <person name="Nguyen L."/>
            <person name="Nguyen N."/>
            <person name="Okwuonu G."/>
            <person name="Ongeri F."/>
            <person name="Pham C."/>
            <person name="Simmons D."/>
            <person name="Wilczek-Boney K."/>
            <person name="Hale W."/>
            <person name="Jakkamsetti A."/>
            <person name="Pham P."/>
            <person name="Ruth R."/>
            <person name="San Lucas F."/>
            <person name="Warren J."/>
            <person name="Zhang J."/>
            <person name="Zhao Z."/>
            <person name="Zhou C."/>
            <person name="Zhu D."/>
            <person name="Lee S."/>
            <person name="Bess C."/>
            <person name="Blankenburg K."/>
            <person name="Forbes L."/>
            <person name="Fu Q."/>
            <person name="Gubbala S."/>
            <person name="Hirani K."/>
            <person name="Jayaseelan J.C."/>
            <person name="Lara F."/>
            <person name="Munidasa M."/>
            <person name="Palculict T."/>
            <person name="Patil S."/>
            <person name="Pu L.-L."/>
            <person name="Saada N."/>
            <person name="Tang L."/>
            <person name="Weissenberger G."/>
            <person name="Zhu Y."/>
            <person name="Hemphill L."/>
            <person name="Shang Y."/>
            <person name="Youmans B."/>
            <person name="Ayvaz T."/>
            <person name="Ross M."/>
            <person name="Santibanez J."/>
            <person name="Aqrawi P."/>
            <person name="Gross S."/>
            <person name="Joshi V."/>
            <person name="Fowler G."/>
            <person name="Nazareth L."/>
            <person name="Reid J."/>
            <person name="Worley K."/>
            <person name="Petrosino J."/>
            <person name="Highlander S."/>
            <person name="Gibbs R."/>
        </authorList>
    </citation>
    <scope>NUCLEOTIDE SEQUENCE [LARGE SCALE GENOMIC DNA]</scope>
    <source>
        <strain evidence="2 3">DSM 15829</strain>
    </source>
</reference>
<evidence type="ECO:0000256" key="1">
    <source>
        <dbReference type="SAM" id="MobiDB-lite"/>
    </source>
</evidence>
<dbReference type="AlphaFoldDB" id="F1T6U7"/>
<dbReference type="EMBL" id="ACGK02000005">
    <property type="protein sequence ID" value="EGF22676.1"/>
    <property type="molecule type" value="Genomic_DNA"/>
</dbReference>
<dbReference type="SUPFAM" id="SSF47598">
    <property type="entry name" value="Ribbon-helix-helix"/>
    <property type="match status" value="1"/>
</dbReference>
<comment type="caution">
    <text evidence="2">The sequence shown here is derived from an EMBL/GenBank/DDBJ whole genome shotgun (WGS) entry which is preliminary data.</text>
</comment>
<keyword evidence="3" id="KW-1185">Reference proteome</keyword>
<dbReference type="Gene3D" id="1.10.1220.10">
    <property type="entry name" value="Met repressor-like"/>
    <property type="match status" value="1"/>
</dbReference>
<evidence type="ECO:0008006" key="4">
    <source>
        <dbReference type="Google" id="ProtNLM"/>
    </source>
</evidence>